<dbReference type="Gene3D" id="1.10.150.20">
    <property type="entry name" value="5' to 3' exonuclease, C-terminal subdomain"/>
    <property type="match status" value="1"/>
</dbReference>
<reference evidence="8" key="1">
    <citation type="submission" date="2019-06" db="EMBL/GenBank/DDBJ databases">
        <authorList>
            <person name="Zheng W."/>
        </authorList>
    </citation>
    <scope>NUCLEOTIDE SEQUENCE</scope>
    <source>
        <strain evidence="8">QDHG01</strain>
    </source>
</reference>
<keyword evidence="5" id="KW-0234">DNA repair</keyword>
<keyword evidence="3" id="KW-0227">DNA damage</keyword>
<dbReference type="CDD" id="cd22325">
    <property type="entry name" value="ERCC1_C-like"/>
    <property type="match status" value="1"/>
</dbReference>
<proteinExistence type="inferred from homology"/>
<name>A0A8J8NJ90_HALGN</name>
<dbReference type="InterPro" id="IPR004579">
    <property type="entry name" value="ERCC1/RAD10/SWI10"/>
</dbReference>
<evidence type="ECO:0000259" key="7">
    <source>
        <dbReference type="Pfam" id="PF03834"/>
    </source>
</evidence>
<dbReference type="InterPro" id="IPR011335">
    <property type="entry name" value="Restrct_endonuc-II-like"/>
</dbReference>
<dbReference type="InterPro" id="IPR047260">
    <property type="entry name" value="ERCC1-like_central_dom"/>
</dbReference>
<evidence type="ECO:0000256" key="6">
    <source>
        <dbReference type="ARBA" id="ARBA00023242"/>
    </source>
</evidence>
<evidence type="ECO:0000313" key="8">
    <source>
        <dbReference type="EMBL" id="TNV76073.1"/>
    </source>
</evidence>
<evidence type="ECO:0000256" key="5">
    <source>
        <dbReference type="ARBA" id="ARBA00023204"/>
    </source>
</evidence>
<dbReference type="AlphaFoldDB" id="A0A8J8NJ90"/>
<evidence type="ECO:0000313" key="9">
    <source>
        <dbReference type="Proteomes" id="UP000785679"/>
    </source>
</evidence>
<evidence type="ECO:0000256" key="4">
    <source>
        <dbReference type="ARBA" id="ARBA00023125"/>
    </source>
</evidence>
<keyword evidence="6" id="KW-0539">Nucleus</keyword>
<dbReference type="GO" id="GO:0070914">
    <property type="term" value="P:UV-damage excision repair"/>
    <property type="evidence" value="ECO:0007669"/>
    <property type="project" value="TreeGrafter"/>
</dbReference>
<dbReference type="PANTHER" id="PTHR12749">
    <property type="entry name" value="EXCISION REPAIR CROSS-COMPLEMENTING 1 ERCC1"/>
    <property type="match status" value="1"/>
</dbReference>
<keyword evidence="4" id="KW-0238">DNA-binding</keyword>
<dbReference type="GO" id="GO:0003684">
    <property type="term" value="F:damaged DNA binding"/>
    <property type="evidence" value="ECO:0007669"/>
    <property type="project" value="InterPro"/>
</dbReference>
<dbReference type="OrthoDB" id="10262814at2759"/>
<dbReference type="SUPFAM" id="SSF52980">
    <property type="entry name" value="Restriction endonuclease-like"/>
    <property type="match status" value="1"/>
</dbReference>
<evidence type="ECO:0000256" key="3">
    <source>
        <dbReference type="ARBA" id="ARBA00022763"/>
    </source>
</evidence>
<organism evidence="8 9">
    <name type="scientific">Halteria grandinella</name>
    <dbReference type="NCBI Taxonomy" id="5974"/>
    <lineage>
        <taxon>Eukaryota</taxon>
        <taxon>Sar</taxon>
        <taxon>Alveolata</taxon>
        <taxon>Ciliophora</taxon>
        <taxon>Intramacronucleata</taxon>
        <taxon>Spirotrichea</taxon>
        <taxon>Stichotrichia</taxon>
        <taxon>Sporadotrichida</taxon>
        <taxon>Halteriidae</taxon>
        <taxon>Halteria</taxon>
    </lineage>
</organism>
<evidence type="ECO:0000256" key="1">
    <source>
        <dbReference type="ARBA" id="ARBA00004123"/>
    </source>
</evidence>
<feature type="domain" description="ERCC1-like central" evidence="7">
    <location>
        <begin position="46"/>
        <end position="169"/>
    </location>
</feature>
<dbReference type="GO" id="GO:0006312">
    <property type="term" value="P:mitotic recombination"/>
    <property type="evidence" value="ECO:0007669"/>
    <property type="project" value="TreeGrafter"/>
</dbReference>
<protein>
    <recommendedName>
        <fullName evidence="7">ERCC1-like central domain-containing protein</fullName>
    </recommendedName>
</protein>
<dbReference type="GO" id="GO:0003697">
    <property type="term" value="F:single-stranded DNA binding"/>
    <property type="evidence" value="ECO:0007669"/>
    <property type="project" value="TreeGrafter"/>
</dbReference>
<dbReference type="InterPro" id="IPR010994">
    <property type="entry name" value="RuvA_2-like"/>
</dbReference>
<dbReference type="GO" id="GO:0006302">
    <property type="term" value="P:double-strand break repair"/>
    <property type="evidence" value="ECO:0007669"/>
    <property type="project" value="UniProtKB-ARBA"/>
</dbReference>
<dbReference type="EMBL" id="RRYP01014240">
    <property type="protein sequence ID" value="TNV76073.1"/>
    <property type="molecule type" value="Genomic_DNA"/>
</dbReference>
<gene>
    <name evidence="8" type="ORF">FGO68_gene8436</name>
</gene>
<comment type="caution">
    <text evidence="8">The sequence shown here is derived from an EMBL/GenBank/DDBJ whole genome shotgun (WGS) entry which is preliminary data.</text>
</comment>
<dbReference type="Pfam" id="PF03834">
    <property type="entry name" value="Rad10"/>
    <property type="match status" value="1"/>
</dbReference>
<dbReference type="Gene3D" id="3.40.50.10130">
    <property type="match status" value="1"/>
</dbReference>
<dbReference type="PANTHER" id="PTHR12749:SF0">
    <property type="entry name" value="DNA EXCISION REPAIR PROTEIN ERCC-1"/>
    <property type="match status" value="1"/>
</dbReference>
<keyword evidence="9" id="KW-1185">Reference proteome</keyword>
<dbReference type="SUPFAM" id="SSF47781">
    <property type="entry name" value="RuvA domain 2-like"/>
    <property type="match status" value="1"/>
</dbReference>
<dbReference type="Proteomes" id="UP000785679">
    <property type="component" value="Unassembled WGS sequence"/>
</dbReference>
<evidence type="ECO:0000256" key="2">
    <source>
        <dbReference type="ARBA" id="ARBA00008283"/>
    </source>
</evidence>
<dbReference type="GO" id="GO:0000110">
    <property type="term" value="C:nucleotide-excision repair factor 1 complex"/>
    <property type="evidence" value="ECO:0007669"/>
    <property type="project" value="TreeGrafter"/>
</dbReference>
<comment type="subcellular location">
    <subcellularLocation>
        <location evidence="1">Nucleus</location>
    </subcellularLocation>
</comment>
<comment type="similarity">
    <text evidence="2">Belongs to the ERCC1/RAD10/SWI10 family.</text>
</comment>
<accession>A0A8J8NJ90</accession>
<dbReference type="GO" id="GO:0070522">
    <property type="term" value="C:ERCC4-ERCC1 complex"/>
    <property type="evidence" value="ECO:0007669"/>
    <property type="project" value="TreeGrafter"/>
</dbReference>
<sequence length="260" mass="29546">MRANSVDNPSKIEQIYFQSKPSNPGAGRSISYKPQGGSAFINKNLIRVNKKQETNPLLKTNRFQYTLVDDPTMPEDYDLNNEQTSVLFLSMQYHQAYPLYIVGRLDELARQRKNRNRILLCLMDNQSKSGGENDNAPLNSLTMQCMKFETTLLICWSFEEAAQYIQTLKAYEAKTQTLLEGKHLTFSTNANLTHLEQAGEVLSSIRRVNKTDARNLLQTYGSISGVIGVENYEEFLNIEGIGQNKIESITACFRGRFHAK</sequence>